<keyword evidence="2" id="KW-1185">Reference proteome</keyword>
<dbReference type="Proteomes" id="UP000515561">
    <property type="component" value="Chromosome"/>
</dbReference>
<name>A0A6S6R9X0_9FIRM</name>
<sequence>MPDTILLQKISEELEVLSTQKHYNKVNNLILSVNRDSSISKEILFKHLCSINKKRYGDWTKIQIERDDISEQAVIFKNLEGE</sequence>
<dbReference type="KEGG" id="acel:acsn021_36310"/>
<reference evidence="1 2" key="1">
    <citation type="journal article" date="2016" name="Int. J. Syst. Evol. Microbiol.">
        <title>Descriptions of Anaerotaenia torta gen. nov., sp. nov. and Anaerocolumna cellulosilytica gen. nov., sp. nov. isolated from a methanogenic reactor of cattle waste.</title>
        <authorList>
            <person name="Uek A."/>
            <person name="Ohtaki Y."/>
            <person name="Kaku N."/>
            <person name="Ueki K."/>
        </authorList>
    </citation>
    <scope>NUCLEOTIDE SEQUENCE [LARGE SCALE GENOMIC DNA]</scope>
    <source>
        <strain evidence="1 2">SN021</strain>
    </source>
</reference>
<accession>A0A6S6R9X0</accession>
<evidence type="ECO:0000313" key="1">
    <source>
        <dbReference type="EMBL" id="BCJ96062.1"/>
    </source>
</evidence>
<organism evidence="1 2">
    <name type="scientific">Anaerocolumna cellulosilytica</name>
    <dbReference type="NCBI Taxonomy" id="433286"/>
    <lineage>
        <taxon>Bacteria</taxon>
        <taxon>Bacillati</taxon>
        <taxon>Bacillota</taxon>
        <taxon>Clostridia</taxon>
        <taxon>Lachnospirales</taxon>
        <taxon>Lachnospiraceae</taxon>
        <taxon>Anaerocolumna</taxon>
    </lineage>
</organism>
<dbReference type="RefSeq" id="WP_184091815.1">
    <property type="nucleotide sequence ID" value="NZ_AP023367.1"/>
</dbReference>
<evidence type="ECO:0000313" key="2">
    <source>
        <dbReference type="Proteomes" id="UP000515561"/>
    </source>
</evidence>
<dbReference type="EMBL" id="AP023367">
    <property type="protein sequence ID" value="BCJ96062.1"/>
    <property type="molecule type" value="Genomic_DNA"/>
</dbReference>
<protein>
    <submittedName>
        <fullName evidence="1">Uncharacterized protein</fullName>
    </submittedName>
</protein>
<proteinExistence type="predicted"/>
<dbReference type="AlphaFoldDB" id="A0A6S6R9X0"/>
<gene>
    <name evidence="1" type="ORF">acsn021_36310</name>
</gene>